<name>A0A834IFJ6_RHYFE</name>
<sequence>MDFMNKNPTQTRKVHEKRDCYNPTDNSTPSDDVYPYINLPECGKLLTGVARKPPRVVAGVALPGPAGLTQYNIVDPLNQFRLGIRRRSWGIDRRWRCYRSAPKASIANTAKISTSISRKATKPMAVGEICTCRTERGARQRNVHRTSSNYEHDRWEGHGTDFVRYAVLQLSKLNTAGVKGRKDRVRSQYHNLSTNSTINKAQDEKKKLNQ</sequence>
<reference evidence="2" key="1">
    <citation type="submission" date="2020-08" db="EMBL/GenBank/DDBJ databases">
        <title>Genome sequencing and assembly of the red palm weevil Rhynchophorus ferrugineus.</title>
        <authorList>
            <person name="Dias G.B."/>
            <person name="Bergman C.M."/>
            <person name="Manee M."/>
        </authorList>
    </citation>
    <scope>NUCLEOTIDE SEQUENCE</scope>
    <source>
        <strain evidence="2">AA-2017</strain>
        <tissue evidence="2">Whole larva</tissue>
    </source>
</reference>
<dbReference type="EMBL" id="JAACXV010000332">
    <property type="protein sequence ID" value="KAF7279905.1"/>
    <property type="molecule type" value="Genomic_DNA"/>
</dbReference>
<proteinExistence type="predicted"/>
<protein>
    <submittedName>
        <fullName evidence="2">Uncharacterized protein</fullName>
    </submittedName>
</protein>
<gene>
    <name evidence="2" type="ORF">GWI33_006609</name>
</gene>
<comment type="caution">
    <text evidence="2">The sequence shown here is derived from an EMBL/GenBank/DDBJ whole genome shotgun (WGS) entry which is preliminary data.</text>
</comment>
<evidence type="ECO:0000256" key="1">
    <source>
        <dbReference type="SAM" id="MobiDB-lite"/>
    </source>
</evidence>
<evidence type="ECO:0000313" key="2">
    <source>
        <dbReference type="EMBL" id="KAF7279905.1"/>
    </source>
</evidence>
<organism evidence="2 3">
    <name type="scientific">Rhynchophorus ferrugineus</name>
    <name type="common">Red palm weevil</name>
    <name type="synonym">Curculio ferrugineus</name>
    <dbReference type="NCBI Taxonomy" id="354439"/>
    <lineage>
        <taxon>Eukaryota</taxon>
        <taxon>Metazoa</taxon>
        <taxon>Ecdysozoa</taxon>
        <taxon>Arthropoda</taxon>
        <taxon>Hexapoda</taxon>
        <taxon>Insecta</taxon>
        <taxon>Pterygota</taxon>
        <taxon>Neoptera</taxon>
        <taxon>Endopterygota</taxon>
        <taxon>Coleoptera</taxon>
        <taxon>Polyphaga</taxon>
        <taxon>Cucujiformia</taxon>
        <taxon>Curculionidae</taxon>
        <taxon>Dryophthorinae</taxon>
        <taxon>Rhynchophorus</taxon>
    </lineage>
</organism>
<feature type="compositionally biased region" description="Polar residues" evidence="1">
    <location>
        <begin position="1"/>
        <end position="11"/>
    </location>
</feature>
<accession>A0A834IFJ6</accession>
<dbReference type="AlphaFoldDB" id="A0A834IFJ6"/>
<keyword evidence="3" id="KW-1185">Reference proteome</keyword>
<feature type="region of interest" description="Disordered" evidence="1">
    <location>
        <begin position="1"/>
        <end position="27"/>
    </location>
</feature>
<evidence type="ECO:0000313" key="3">
    <source>
        <dbReference type="Proteomes" id="UP000625711"/>
    </source>
</evidence>
<dbReference type="Proteomes" id="UP000625711">
    <property type="component" value="Unassembled WGS sequence"/>
</dbReference>